<evidence type="ECO:0000313" key="5">
    <source>
        <dbReference type="EMBL" id="KAJ3650917.1"/>
    </source>
</evidence>
<protein>
    <submittedName>
        <fullName evidence="5">Uncharacterized protein</fullName>
    </submittedName>
</protein>
<feature type="signal peptide" evidence="4">
    <location>
        <begin position="1"/>
        <end position="16"/>
    </location>
</feature>
<dbReference type="InterPro" id="IPR038606">
    <property type="entry name" value="To_sf"/>
</dbReference>
<dbReference type="PANTHER" id="PTHR11008">
    <property type="entry name" value="PROTEIN TAKEOUT-LIKE PROTEIN"/>
    <property type="match status" value="1"/>
</dbReference>
<sequence length="242" mass="27511">MNYLLILIFTLRAVDCTIPSTFRKCGRKNPDFQKCLQEAAQNAVQQLAKPFKSLNLPSLEPLIVESLTLERVPGAVSVEQQLTNCKLFGLTSAKIEKYDMNFDKKTIELVTVIPEGVLKCEYKMDGQILVLTVKEEGNATIGCKNLRCVYHAGYKDYVKNNKTYFMVDNDVLDAEPEEVYINFENLFGGNKEVGDNINKVLNENAKEIYQERKPVYSDLMKQVVTEVLNRVFAKVSIEEAFD</sequence>
<dbReference type="Gene3D" id="3.15.10.30">
    <property type="entry name" value="Haemolymph juvenile hormone binding protein"/>
    <property type="match status" value="1"/>
</dbReference>
<dbReference type="InterPro" id="IPR010562">
    <property type="entry name" value="Haemolymph_juvenile_hormone-bd"/>
</dbReference>
<accession>A0AA38MCB6</accession>
<evidence type="ECO:0000313" key="6">
    <source>
        <dbReference type="Proteomes" id="UP001168821"/>
    </source>
</evidence>
<evidence type="ECO:0000256" key="2">
    <source>
        <dbReference type="ARBA" id="ARBA00023108"/>
    </source>
</evidence>
<keyword evidence="2" id="KW-0090">Biological rhythms</keyword>
<proteinExistence type="inferred from homology"/>
<dbReference type="AlphaFoldDB" id="A0AA38MCB6"/>
<dbReference type="EMBL" id="JALNTZ010000005">
    <property type="protein sequence ID" value="KAJ3650917.1"/>
    <property type="molecule type" value="Genomic_DNA"/>
</dbReference>
<evidence type="ECO:0000256" key="1">
    <source>
        <dbReference type="ARBA" id="ARBA00022729"/>
    </source>
</evidence>
<comment type="caution">
    <text evidence="5">The sequence shown here is derived from an EMBL/GenBank/DDBJ whole genome shotgun (WGS) entry which is preliminary data.</text>
</comment>
<reference evidence="5" key="1">
    <citation type="journal article" date="2023" name="G3 (Bethesda)">
        <title>Whole genome assemblies of Zophobas morio and Tenebrio molitor.</title>
        <authorList>
            <person name="Kaur S."/>
            <person name="Stinson S.A."/>
            <person name="diCenzo G.C."/>
        </authorList>
    </citation>
    <scope>NUCLEOTIDE SEQUENCE</scope>
    <source>
        <strain evidence="5">QUZm001</strain>
    </source>
</reference>
<dbReference type="GO" id="GO:0005615">
    <property type="term" value="C:extracellular space"/>
    <property type="evidence" value="ECO:0007669"/>
    <property type="project" value="TreeGrafter"/>
</dbReference>
<dbReference type="Pfam" id="PF06585">
    <property type="entry name" value="JHBP"/>
    <property type="match status" value="1"/>
</dbReference>
<comment type="similarity">
    <text evidence="3">Belongs to the TO family.</text>
</comment>
<organism evidence="5 6">
    <name type="scientific">Zophobas morio</name>
    <dbReference type="NCBI Taxonomy" id="2755281"/>
    <lineage>
        <taxon>Eukaryota</taxon>
        <taxon>Metazoa</taxon>
        <taxon>Ecdysozoa</taxon>
        <taxon>Arthropoda</taxon>
        <taxon>Hexapoda</taxon>
        <taxon>Insecta</taxon>
        <taxon>Pterygota</taxon>
        <taxon>Neoptera</taxon>
        <taxon>Endopterygota</taxon>
        <taxon>Coleoptera</taxon>
        <taxon>Polyphaga</taxon>
        <taxon>Cucujiformia</taxon>
        <taxon>Tenebrionidae</taxon>
        <taxon>Zophobas</taxon>
    </lineage>
</organism>
<keyword evidence="1 4" id="KW-0732">Signal</keyword>
<dbReference type="FunFam" id="3.15.10.30:FF:000001">
    <property type="entry name" value="Takeout-like protein 1"/>
    <property type="match status" value="1"/>
</dbReference>
<dbReference type="PANTHER" id="PTHR11008:SF32">
    <property type="entry name" value="CIRCADIAN CLOCK-CONTROLLED PROTEIN DAYWAKE-RELATED"/>
    <property type="match status" value="1"/>
</dbReference>
<keyword evidence="6" id="KW-1185">Reference proteome</keyword>
<evidence type="ECO:0000256" key="4">
    <source>
        <dbReference type="SAM" id="SignalP"/>
    </source>
</evidence>
<dbReference type="Proteomes" id="UP001168821">
    <property type="component" value="Unassembled WGS sequence"/>
</dbReference>
<gene>
    <name evidence="5" type="ORF">Zmor_016992</name>
</gene>
<feature type="chain" id="PRO_5041283048" evidence="4">
    <location>
        <begin position="17"/>
        <end position="242"/>
    </location>
</feature>
<dbReference type="GO" id="GO:0007623">
    <property type="term" value="P:circadian rhythm"/>
    <property type="evidence" value="ECO:0007669"/>
    <property type="project" value="UniProtKB-ARBA"/>
</dbReference>
<evidence type="ECO:0000256" key="3">
    <source>
        <dbReference type="ARBA" id="ARBA00060902"/>
    </source>
</evidence>
<name>A0AA38MCB6_9CUCU</name>
<dbReference type="SMART" id="SM00700">
    <property type="entry name" value="JHBP"/>
    <property type="match status" value="1"/>
</dbReference>